<reference evidence="1 2" key="1">
    <citation type="journal article" date="2023" name="BMC Biotechnol.">
        <title>Vitis rotundifolia cv Carlos genome sequencing.</title>
        <authorList>
            <person name="Huff M."/>
            <person name="Hulse-Kemp A."/>
            <person name="Scheffler B."/>
            <person name="Youngblood R."/>
            <person name="Simpson S."/>
            <person name="Babiker E."/>
            <person name="Staton M."/>
        </authorList>
    </citation>
    <scope>NUCLEOTIDE SEQUENCE [LARGE SCALE GENOMIC DNA]</scope>
    <source>
        <tissue evidence="1">Leaf</tissue>
    </source>
</reference>
<evidence type="ECO:0000313" key="2">
    <source>
        <dbReference type="Proteomes" id="UP001168098"/>
    </source>
</evidence>
<organism evidence="1 2">
    <name type="scientific">Vitis rotundifolia</name>
    <name type="common">Muscadine grape</name>
    <dbReference type="NCBI Taxonomy" id="103349"/>
    <lineage>
        <taxon>Eukaryota</taxon>
        <taxon>Viridiplantae</taxon>
        <taxon>Streptophyta</taxon>
        <taxon>Embryophyta</taxon>
        <taxon>Tracheophyta</taxon>
        <taxon>Spermatophyta</taxon>
        <taxon>Magnoliopsida</taxon>
        <taxon>eudicotyledons</taxon>
        <taxon>Gunneridae</taxon>
        <taxon>Pentapetalae</taxon>
        <taxon>rosids</taxon>
        <taxon>Vitales</taxon>
        <taxon>Vitaceae</taxon>
        <taxon>Viteae</taxon>
        <taxon>Vitis</taxon>
    </lineage>
</organism>
<accession>A0AA39DJV8</accession>
<proteinExistence type="predicted"/>
<evidence type="ECO:0000313" key="1">
    <source>
        <dbReference type="EMBL" id="KAJ9687011.1"/>
    </source>
</evidence>
<gene>
    <name evidence="1" type="ORF">PVL29_015748</name>
</gene>
<dbReference type="Proteomes" id="UP001168098">
    <property type="component" value="Unassembled WGS sequence"/>
</dbReference>
<keyword evidence="2" id="KW-1185">Reference proteome</keyword>
<dbReference type="AlphaFoldDB" id="A0AA39DJV8"/>
<protein>
    <submittedName>
        <fullName evidence="1">Uncharacterized protein</fullName>
    </submittedName>
</protein>
<comment type="caution">
    <text evidence="1">The sequence shown here is derived from an EMBL/GenBank/DDBJ whole genome shotgun (WGS) entry which is preliminary data.</text>
</comment>
<name>A0AA39DJV8_VITRO</name>
<sequence length="138" mass="15069">MELVALSSELVCSVQVAELASWYRSQRATTFCSNLACCSNCLSTSPNDTSVARKVALYFTSGTFETTFSASFVKEARGLGVIITFSKMHGWMGLDELANNCVSGFQNSSLSHSEKSLLRPLQTTISHDLKIPSSDHFE</sequence>
<dbReference type="EMBL" id="JARBHA010000012">
    <property type="protein sequence ID" value="KAJ9687011.1"/>
    <property type="molecule type" value="Genomic_DNA"/>
</dbReference>